<dbReference type="InterPro" id="IPR028994">
    <property type="entry name" value="Integrin_alpha_N"/>
</dbReference>
<evidence type="ECO:0000256" key="2">
    <source>
        <dbReference type="SAM" id="SignalP"/>
    </source>
</evidence>
<keyword evidence="1 2" id="KW-0732">Signal</keyword>
<evidence type="ECO:0000313" key="4">
    <source>
        <dbReference type="Proteomes" id="UP001209878"/>
    </source>
</evidence>
<sequence length="247" mass="27348">MHGRSLSPLAILVIASILCPGLVTPQCTTNYCGDGQGETDLWTTVLHLQESFDNVQQHMTEQDELVRSLKEELSGKYWAILTRYGVTLGANITLPNFCTKSHQYALKGDFNGDGHVDILCHDPQTGWKVIYYGSNTGFSGIRWEKDMGWCNHHGSSVYVGDFNGDNRTDILCHDTKGYVWIAYADNAGTFTGTGWEKDMHFCTCAGCTVCIGDFDKDGKSDMLCNHRPITPLWSFAYATAGGNFDSD</sequence>
<comment type="caution">
    <text evidence="3">The sequence shown here is derived from an EMBL/GenBank/DDBJ whole genome shotgun (WGS) entry which is preliminary data.</text>
</comment>
<evidence type="ECO:0000313" key="3">
    <source>
        <dbReference type="EMBL" id="KAK2181628.1"/>
    </source>
</evidence>
<dbReference type="PANTHER" id="PTHR46580:SF2">
    <property type="entry name" value="MAM DOMAIN-CONTAINING PROTEIN"/>
    <property type="match status" value="1"/>
</dbReference>
<dbReference type="PANTHER" id="PTHR46580">
    <property type="entry name" value="SENSOR KINASE-RELATED"/>
    <property type="match status" value="1"/>
</dbReference>
<gene>
    <name evidence="3" type="ORF">NP493_389g03085</name>
</gene>
<dbReference type="Proteomes" id="UP001209878">
    <property type="component" value="Unassembled WGS sequence"/>
</dbReference>
<dbReference type="Gene3D" id="2.40.128.340">
    <property type="match status" value="1"/>
</dbReference>
<evidence type="ECO:0000256" key="1">
    <source>
        <dbReference type="ARBA" id="ARBA00022729"/>
    </source>
</evidence>
<organism evidence="3 4">
    <name type="scientific">Ridgeia piscesae</name>
    <name type="common">Tubeworm</name>
    <dbReference type="NCBI Taxonomy" id="27915"/>
    <lineage>
        <taxon>Eukaryota</taxon>
        <taxon>Metazoa</taxon>
        <taxon>Spiralia</taxon>
        <taxon>Lophotrochozoa</taxon>
        <taxon>Annelida</taxon>
        <taxon>Polychaeta</taxon>
        <taxon>Sedentaria</taxon>
        <taxon>Canalipalpata</taxon>
        <taxon>Sabellida</taxon>
        <taxon>Siboglinidae</taxon>
        <taxon>Ridgeia</taxon>
    </lineage>
</organism>
<name>A0AAD9NUY8_RIDPI</name>
<dbReference type="AlphaFoldDB" id="A0AAD9NUY8"/>
<dbReference type="SUPFAM" id="SSF69318">
    <property type="entry name" value="Integrin alpha N-terminal domain"/>
    <property type="match status" value="1"/>
</dbReference>
<reference evidence="3" key="1">
    <citation type="journal article" date="2023" name="Mol. Biol. Evol.">
        <title>Third-Generation Sequencing Reveals the Adaptive Role of the Epigenome in Three Deep-Sea Polychaetes.</title>
        <authorList>
            <person name="Perez M."/>
            <person name="Aroh O."/>
            <person name="Sun Y."/>
            <person name="Lan Y."/>
            <person name="Juniper S.K."/>
            <person name="Young C.R."/>
            <person name="Angers B."/>
            <person name="Qian P.Y."/>
        </authorList>
    </citation>
    <scope>NUCLEOTIDE SEQUENCE</scope>
    <source>
        <strain evidence="3">R07B-5</strain>
    </source>
</reference>
<feature type="chain" id="PRO_5042281912" evidence="2">
    <location>
        <begin position="26"/>
        <end position="247"/>
    </location>
</feature>
<dbReference type="Pfam" id="PF13517">
    <property type="entry name" value="FG-GAP_3"/>
    <property type="match status" value="1"/>
</dbReference>
<accession>A0AAD9NUY8</accession>
<feature type="signal peptide" evidence="2">
    <location>
        <begin position="1"/>
        <end position="25"/>
    </location>
</feature>
<protein>
    <submittedName>
        <fullName evidence="3">Uncharacterized protein</fullName>
    </submittedName>
</protein>
<dbReference type="InterPro" id="IPR013517">
    <property type="entry name" value="FG-GAP"/>
</dbReference>
<proteinExistence type="predicted"/>
<dbReference type="EMBL" id="JAODUO010000388">
    <property type="protein sequence ID" value="KAK2181628.1"/>
    <property type="molecule type" value="Genomic_DNA"/>
</dbReference>
<keyword evidence="4" id="KW-1185">Reference proteome</keyword>